<accession>A0A6N9YT37</accession>
<keyword evidence="3" id="KW-1185">Reference proteome</keyword>
<evidence type="ECO:0000259" key="1">
    <source>
        <dbReference type="Pfam" id="PF01494"/>
    </source>
</evidence>
<dbReference type="AlphaFoldDB" id="A0A6N9YT37"/>
<comment type="caution">
    <text evidence="2">The sequence shown here is derived from an EMBL/GenBank/DDBJ whole genome shotgun (WGS) entry which is preliminary data.</text>
</comment>
<dbReference type="Proteomes" id="UP000469185">
    <property type="component" value="Unassembled WGS sequence"/>
</dbReference>
<organism evidence="2 3">
    <name type="scientific">Phytoactinopolyspora alkaliphila</name>
    <dbReference type="NCBI Taxonomy" id="1783498"/>
    <lineage>
        <taxon>Bacteria</taxon>
        <taxon>Bacillati</taxon>
        <taxon>Actinomycetota</taxon>
        <taxon>Actinomycetes</taxon>
        <taxon>Jiangellales</taxon>
        <taxon>Jiangellaceae</taxon>
        <taxon>Phytoactinopolyspora</taxon>
    </lineage>
</organism>
<dbReference type="InterPro" id="IPR050407">
    <property type="entry name" value="Geranylgeranyl_reductase"/>
</dbReference>
<dbReference type="Pfam" id="PF01494">
    <property type="entry name" value="FAD_binding_3"/>
    <property type="match status" value="1"/>
</dbReference>
<proteinExistence type="predicted"/>
<dbReference type="PANTHER" id="PTHR42685:SF22">
    <property type="entry name" value="CONDITIONED MEDIUM FACTOR RECEPTOR 1"/>
    <property type="match status" value="1"/>
</dbReference>
<sequence length="392" mass="41545">MNVPRYDVVIVGGRCAGAATATLLSRMGLRVLVLDRSRYGGDTVSTHALMRGGVMQLSRLGLLDAVVAAGTPPVHRAVFHYPEDTTRITLKPSAGVDALYAPRRTVLDPILVDAARQAGADVRFGVSVAGLLHDDDGRVTGVVAGDERGRPLTVRAGLVVGADGVRSGVARAVGSSAIWTADGSGSAVLYGYWDALPAEGYEWYYGPGGAAGLIPTNSGQTCVFVGTTPERMKAARAGGTWPGFWSVLDSLSPSLRERLAASRPPRRLHGFAGTPGFLRQSWGPGWVLIGDAGSFEDPLSTHGLTDALRDAVLVSEAIGEMRSGRLTEADALARYQATRDALALPLLRVVATIASFRWTLDDLRRLLRESSSAMSEQLEALHGDGPRELTHR</sequence>
<dbReference type="InterPro" id="IPR036188">
    <property type="entry name" value="FAD/NAD-bd_sf"/>
</dbReference>
<dbReference type="Gene3D" id="3.50.50.60">
    <property type="entry name" value="FAD/NAD(P)-binding domain"/>
    <property type="match status" value="1"/>
</dbReference>
<dbReference type="PANTHER" id="PTHR42685">
    <property type="entry name" value="GERANYLGERANYL DIPHOSPHATE REDUCTASE"/>
    <property type="match status" value="1"/>
</dbReference>
<reference evidence="2 3" key="1">
    <citation type="submission" date="2020-02" db="EMBL/GenBank/DDBJ databases">
        <authorList>
            <person name="Li X.-J."/>
            <person name="Feng X.-M."/>
        </authorList>
    </citation>
    <scope>NUCLEOTIDE SEQUENCE [LARGE SCALE GENOMIC DNA]</scope>
    <source>
        <strain evidence="2 3">CGMCC 4.7225</strain>
    </source>
</reference>
<protein>
    <submittedName>
        <fullName evidence="2">NAD(P)/FAD-dependent oxidoreductase</fullName>
    </submittedName>
</protein>
<dbReference type="RefSeq" id="WP_163820924.1">
    <property type="nucleotide sequence ID" value="NZ_JAAGOB010000016.1"/>
</dbReference>
<dbReference type="EMBL" id="JAAGOB010000016">
    <property type="protein sequence ID" value="NED98142.1"/>
    <property type="molecule type" value="Genomic_DNA"/>
</dbReference>
<feature type="domain" description="FAD-binding" evidence="1">
    <location>
        <begin position="6"/>
        <end position="343"/>
    </location>
</feature>
<dbReference type="GO" id="GO:0071949">
    <property type="term" value="F:FAD binding"/>
    <property type="evidence" value="ECO:0007669"/>
    <property type="project" value="InterPro"/>
</dbReference>
<evidence type="ECO:0000313" key="2">
    <source>
        <dbReference type="EMBL" id="NED98142.1"/>
    </source>
</evidence>
<name>A0A6N9YT37_9ACTN</name>
<dbReference type="SUPFAM" id="SSF51905">
    <property type="entry name" value="FAD/NAD(P)-binding domain"/>
    <property type="match status" value="1"/>
</dbReference>
<dbReference type="PRINTS" id="PR00420">
    <property type="entry name" value="RNGMNOXGNASE"/>
</dbReference>
<evidence type="ECO:0000313" key="3">
    <source>
        <dbReference type="Proteomes" id="UP000469185"/>
    </source>
</evidence>
<gene>
    <name evidence="2" type="ORF">G1H11_22845</name>
</gene>
<dbReference type="InterPro" id="IPR002938">
    <property type="entry name" value="FAD-bd"/>
</dbReference>